<name>A0A5B6WUX1_9ROSI</name>
<gene>
    <name evidence="1" type="ORF">EPI10_007251</name>
</gene>
<keyword evidence="1" id="KW-0808">Transferase</keyword>
<proteinExistence type="predicted"/>
<sequence>MLIGELIWTIGDLQLGFVSRATRNNMSTTKAEYKGLAHTTTEIVWLESFLSELHVSLLRKAIVVAKNLVVRHVSAQEQVADVFTKPLSAHLLLSFDHALRLV</sequence>
<comment type="caution">
    <text evidence="1">The sequence shown here is derived from an EMBL/GenBank/DDBJ whole genome shotgun (WGS) entry which is preliminary data.</text>
</comment>
<organism evidence="1 2">
    <name type="scientific">Gossypium australe</name>
    <dbReference type="NCBI Taxonomy" id="47621"/>
    <lineage>
        <taxon>Eukaryota</taxon>
        <taxon>Viridiplantae</taxon>
        <taxon>Streptophyta</taxon>
        <taxon>Embryophyta</taxon>
        <taxon>Tracheophyta</taxon>
        <taxon>Spermatophyta</taxon>
        <taxon>Magnoliopsida</taxon>
        <taxon>eudicotyledons</taxon>
        <taxon>Gunneridae</taxon>
        <taxon>Pentapetalae</taxon>
        <taxon>rosids</taxon>
        <taxon>malvids</taxon>
        <taxon>Malvales</taxon>
        <taxon>Malvaceae</taxon>
        <taxon>Malvoideae</taxon>
        <taxon>Gossypium</taxon>
    </lineage>
</organism>
<keyword evidence="1" id="KW-0675">Receptor</keyword>
<keyword evidence="2" id="KW-1185">Reference proteome</keyword>
<dbReference type="GO" id="GO:0016301">
    <property type="term" value="F:kinase activity"/>
    <property type="evidence" value="ECO:0007669"/>
    <property type="project" value="UniProtKB-KW"/>
</dbReference>
<accession>A0A5B6WUX1</accession>
<dbReference type="Proteomes" id="UP000325315">
    <property type="component" value="Unassembled WGS sequence"/>
</dbReference>
<evidence type="ECO:0000313" key="1">
    <source>
        <dbReference type="EMBL" id="KAA3485243.1"/>
    </source>
</evidence>
<keyword evidence="1" id="KW-0418">Kinase</keyword>
<dbReference type="EMBL" id="SMMG02000002">
    <property type="protein sequence ID" value="KAA3485243.1"/>
    <property type="molecule type" value="Genomic_DNA"/>
</dbReference>
<evidence type="ECO:0000313" key="2">
    <source>
        <dbReference type="Proteomes" id="UP000325315"/>
    </source>
</evidence>
<reference evidence="2" key="1">
    <citation type="journal article" date="2019" name="Plant Biotechnol. J.">
        <title>Genome sequencing of the Australian wild diploid species Gossypium australe highlights disease resistance and delayed gland morphogenesis.</title>
        <authorList>
            <person name="Cai Y."/>
            <person name="Cai X."/>
            <person name="Wang Q."/>
            <person name="Wang P."/>
            <person name="Zhang Y."/>
            <person name="Cai C."/>
            <person name="Xu Y."/>
            <person name="Wang K."/>
            <person name="Zhou Z."/>
            <person name="Wang C."/>
            <person name="Geng S."/>
            <person name="Li B."/>
            <person name="Dong Q."/>
            <person name="Hou Y."/>
            <person name="Wang H."/>
            <person name="Ai P."/>
            <person name="Liu Z."/>
            <person name="Yi F."/>
            <person name="Sun M."/>
            <person name="An G."/>
            <person name="Cheng J."/>
            <person name="Zhang Y."/>
            <person name="Shi Q."/>
            <person name="Xie Y."/>
            <person name="Shi X."/>
            <person name="Chang Y."/>
            <person name="Huang F."/>
            <person name="Chen Y."/>
            <person name="Hong S."/>
            <person name="Mi L."/>
            <person name="Sun Q."/>
            <person name="Zhang L."/>
            <person name="Zhou B."/>
            <person name="Peng R."/>
            <person name="Zhang X."/>
            <person name="Liu F."/>
        </authorList>
    </citation>
    <scope>NUCLEOTIDE SEQUENCE [LARGE SCALE GENOMIC DNA]</scope>
    <source>
        <strain evidence="2">cv. PA1801</strain>
    </source>
</reference>
<protein>
    <submittedName>
        <fullName evidence="1">Putative LRR receptor-like serine/threonine-protein kinase</fullName>
    </submittedName>
</protein>
<dbReference type="AlphaFoldDB" id="A0A5B6WUX1"/>